<evidence type="ECO:0000256" key="4">
    <source>
        <dbReference type="ARBA" id="ARBA00022692"/>
    </source>
</evidence>
<dbReference type="SUPFAM" id="SSF161098">
    <property type="entry name" value="MetI-like"/>
    <property type="match status" value="1"/>
</dbReference>
<dbReference type="CDD" id="cd06261">
    <property type="entry name" value="TM_PBP2"/>
    <property type="match status" value="1"/>
</dbReference>
<dbReference type="InterPro" id="IPR000515">
    <property type="entry name" value="MetI-like"/>
</dbReference>
<protein>
    <submittedName>
        <fullName evidence="9">Carbohydrate ABC transporter permease</fullName>
    </submittedName>
</protein>
<feature type="transmembrane region" description="Helical" evidence="7">
    <location>
        <begin position="133"/>
        <end position="154"/>
    </location>
</feature>
<gene>
    <name evidence="9" type="ORF">IAB67_04050</name>
</gene>
<comment type="caution">
    <text evidence="9">The sequence shown here is derived from an EMBL/GenBank/DDBJ whole genome shotgun (WGS) entry which is preliminary data.</text>
</comment>
<comment type="subcellular location">
    <subcellularLocation>
        <location evidence="1 7">Cell membrane</location>
        <topology evidence="1 7">Multi-pass membrane protein</topology>
    </subcellularLocation>
</comment>
<evidence type="ECO:0000259" key="8">
    <source>
        <dbReference type="PROSITE" id="PS50928"/>
    </source>
</evidence>
<evidence type="ECO:0000256" key="6">
    <source>
        <dbReference type="ARBA" id="ARBA00023136"/>
    </source>
</evidence>
<keyword evidence="4 7" id="KW-0812">Transmembrane</keyword>
<dbReference type="EMBL" id="DVMR01000035">
    <property type="protein sequence ID" value="HIU43450.1"/>
    <property type="molecule type" value="Genomic_DNA"/>
</dbReference>
<accession>A0A9D1LKX6</accession>
<evidence type="ECO:0000256" key="2">
    <source>
        <dbReference type="ARBA" id="ARBA00022448"/>
    </source>
</evidence>
<dbReference type="PANTHER" id="PTHR43744:SF12">
    <property type="entry name" value="ABC TRANSPORTER PERMEASE PROTEIN MG189-RELATED"/>
    <property type="match status" value="1"/>
</dbReference>
<dbReference type="GO" id="GO:0005886">
    <property type="term" value="C:plasma membrane"/>
    <property type="evidence" value="ECO:0007669"/>
    <property type="project" value="UniProtKB-SubCell"/>
</dbReference>
<reference evidence="9" key="2">
    <citation type="journal article" date="2021" name="PeerJ">
        <title>Extensive microbial diversity within the chicken gut microbiome revealed by metagenomics and culture.</title>
        <authorList>
            <person name="Gilroy R."/>
            <person name="Ravi A."/>
            <person name="Getino M."/>
            <person name="Pursley I."/>
            <person name="Horton D.L."/>
            <person name="Alikhan N.F."/>
            <person name="Baker D."/>
            <person name="Gharbi K."/>
            <person name="Hall N."/>
            <person name="Watson M."/>
            <person name="Adriaenssens E.M."/>
            <person name="Foster-Nyarko E."/>
            <person name="Jarju S."/>
            <person name="Secka A."/>
            <person name="Antonio M."/>
            <person name="Oren A."/>
            <person name="Chaudhuri R.R."/>
            <person name="La Ragione R."/>
            <person name="Hildebrand F."/>
            <person name="Pallen M.J."/>
        </authorList>
    </citation>
    <scope>NUCLEOTIDE SEQUENCE</scope>
    <source>
        <strain evidence="9">CHK191-8634</strain>
    </source>
</reference>
<feature type="transmembrane region" description="Helical" evidence="7">
    <location>
        <begin position="238"/>
        <end position="261"/>
    </location>
</feature>
<evidence type="ECO:0000256" key="1">
    <source>
        <dbReference type="ARBA" id="ARBA00004651"/>
    </source>
</evidence>
<feature type="transmembrane region" description="Helical" evidence="7">
    <location>
        <begin position="105"/>
        <end position="127"/>
    </location>
</feature>
<dbReference type="Proteomes" id="UP000824073">
    <property type="component" value="Unassembled WGS sequence"/>
</dbReference>
<keyword evidence="6 7" id="KW-0472">Membrane</keyword>
<keyword evidence="2 7" id="KW-0813">Transport</keyword>
<evidence type="ECO:0000313" key="9">
    <source>
        <dbReference type="EMBL" id="HIU43450.1"/>
    </source>
</evidence>
<proteinExistence type="inferred from homology"/>
<organism evidence="9 10">
    <name type="scientific">Candidatus Ventrousia excrementavium</name>
    <dbReference type="NCBI Taxonomy" id="2840961"/>
    <lineage>
        <taxon>Bacteria</taxon>
        <taxon>Bacillati</taxon>
        <taxon>Bacillota</taxon>
        <taxon>Clostridia</taxon>
        <taxon>Eubacteriales</taxon>
        <taxon>Clostridiaceae</taxon>
        <taxon>Clostridiaceae incertae sedis</taxon>
        <taxon>Candidatus Ventrousia</taxon>
    </lineage>
</organism>
<sequence length="277" mass="32034">MKKRHIQFFARYGVILLFAVTMLVPFFWMIITSFKDPVKVFERPMNWWVDSFDFSNYLKFFTDYDGWRYIWNTVKLCAINIVGVVVSNAIVAYAVAFLKFRYKKVIMALLLITMMMPGTVTFFPQFIVYVKLGWYGTLMPLWVPAFLGNAYYIFLLRQYYLTIPQPILDAARVAGCGHFRLLWQIVVPMAKPVFIIMILNTFISVWSDLFGPLIYILNERDRTFPVLLSYMNSSYGNAGTLPSIMAGGILSAIPTLLVYFIGQKAMIKAYVFKSGDK</sequence>
<comment type="similarity">
    <text evidence="7">Belongs to the binding-protein-dependent transport system permease family.</text>
</comment>
<dbReference type="Gene3D" id="1.10.3720.10">
    <property type="entry name" value="MetI-like"/>
    <property type="match status" value="1"/>
</dbReference>
<feature type="domain" description="ABC transmembrane type-1" evidence="8">
    <location>
        <begin position="70"/>
        <end position="262"/>
    </location>
</feature>
<dbReference type="InterPro" id="IPR035906">
    <property type="entry name" value="MetI-like_sf"/>
</dbReference>
<feature type="transmembrane region" description="Helical" evidence="7">
    <location>
        <begin position="12"/>
        <end position="31"/>
    </location>
</feature>
<keyword evidence="5 7" id="KW-1133">Transmembrane helix</keyword>
<dbReference type="AlphaFoldDB" id="A0A9D1LKX6"/>
<feature type="transmembrane region" description="Helical" evidence="7">
    <location>
        <begin position="78"/>
        <end position="98"/>
    </location>
</feature>
<evidence type="ECO:0000256" key="7">
    <source>
        <dbReference type="RuleBase" id="RU363032"/>
    </source>
</evidence>
<dbReference type="PROSITE" id="PS50928">
    <property type="entry name" value="ABC_TM1"/>
    <property type="match status" value="1"/>
</dbReference>
<reference evidence="9" key="1">
    <citation type="submission" date="2020-10" db="EMBL/GenBank/DDBJ databases">
        <authorList>
            <person name="Gilroy R."/>
        </authorList>
    </citation>
    <scope>NUCLEOTIDE SEQUENCE</scope>
    <source>
        <strain evidence="9">CHK191-8634</strain>
    </source>
</reference>
<dbReference type="PANTHER" id="PTHR43744">
    <property type="entry name" value="ABC TRANSPORTER PERMEASE PROTEIN MG189-RELATED-RELATED"/>
    <property type="match status" value="1"/>
</dbReference>
<name>A0A9D1LKX6_9CLOT</name>
<evidence type="ECO:0000313" key="10">
    <source>
        <dbReference type="Proteomes" id="UP000824073"/>
    </source>
</evidence>
<dbReference type="Pfam" id="PF00528">
    <property type="entry name" value="BPD_transp_1"/>
    <property type="match status" value="1"/>
</dbReference>
<keyword evidence="3" id="KW-1003">Cell membrane</keyword>
<evidence type="ECO:0000256" key="3">
    <source>
        <dbReference type="ARBA" id="ARBA00022475"/>
    </source>
</evidence>
<evidence type="ECO:0000256" key="5">
    <source>
        <dbReference type="ARBA" id="ARBA00022989"/>
    </source>
</evidence>
<dbReference type="GO" id="GO:0055085">
    <property type="term" value="P:transmembrane transport"/>
    <property type="evidence" value="ECO:0007669"/>
    <property type="project" value="InterPro"/>
</dbReference>